<evidence type="ECO:0000313" key="8">
    <source>
        <dbReference type="EMBL" id="PMC57997.1"/>
    </source>
</evidence>
<evidence type="ECO:0000256" key="4">
    <source>
        <dbReference type="ARBA" id="ARBA00022737"/>
    </source>
</evidence>
<sequence length="286" mass="31564">MPTFQKTFDNLDELIESLETILADPIANKGGFAGVVNPDEFPTYKGYSIISKDGKFYAYLTESEGKFLDGKSLVAQDNAVQTPGQSHTDTSKGYTNKSVAIAAAENKLKDANNKEYKGYHIFQDEEGFWHVVFSKEEGKTEGKDKADLSKEEIAERASLLTPSKTVAEAIRKAEALLAQDNSNKGYHLYQNMHGEWFVYLQPKAEKTYGIKFQEITDQDIKDAIFEGKNLGNYIMPDKHNNDKVADENSDEEALPATGEASNTAIFGVAALSILSGLGLVARRKKA</sequence>
<keyword evidence="2" id="KW-0964">Secreted</keyword>
<comment type="caution">
    <text evidence="8">The sequence shown here is derived from an EMBL/GenBank/DDBJ whole genome shotgun (WGS) entry which is preliminary data.</text>
</comment>
<keyword evidence="9" id="KW-1185">Reference proteome</keyword>
<evidence type="ECO:0000256" key="6">
    <source>
        <dbReference type="SAM" id="Phobius"/>
    </source>
</evidence>
<keyword evidence="4" id="KW-0677">Repeat</keyword>
<feature type="transmembrane region" description="Helical" evidence="6">
    <location>
        <begin position="264"/>
        <end position="281"/>
    </location>
</feature>
<name>A0A2N6SLN2_9LACT</name>
<evidence type="ECO:0000256" key="2">
    <source>
        <dbReference type="ARBA" id="ARBA00022525"/>
    </source>
</evidence>
<dbReference type="EMBL" id="PNHE01000031">
    <property type="protein sequence ID" value="PMC57997.1"/>
    <property type="molecule type" value="Genomic_DNA"/>
</dbReference>
<feature type="domain" description="Gram-positive cocci surface proteins LPxTG" evidence="7">
    <location>
        <begin position="254"/>
        <end position="286"/>
    </location>
</feature>
<gene>
    <name evidence="8" type="ORF">CJ205_06730</name>
</gene>
<dbReference type="PROSITE" id="PS50847">
    <property type="entry name" value="GRAM_POS_ANCHORING"/>
    <property type="match status" value="1"/>
</dbReference>
<evidence type="ECO:0000256" key="1">
    <source>
        <dbReference type="ARBA" id="ARBA00022512"/>
    </source>
</evidence>
<dbReference type="InterPro" id="IPR019931">
    <property type="entry name" value="LPXTG_anchor"/>
</dbReference>
<dbReference type="NCBIfam" id="TIGR01167">
    <property type="entry name" value="LPXTG_anchor"/>
    <property type="match status" value="1"/>
</dbReference>
<evidence type="ECO:0000259" key="7">
    <source>
        <dbReference type="PROSITE" id="PS50847"/>
    </source>
</evidence>
<organism evidence="8 9">
    <name type="scientific">Dolosicoccus paucivorans</name>
    <dbReference type="NCBI Taxonomy" id="84521"/>
    <lineage>
        <taxon>Bacteria</taxon>
        <taxon>Bacillati</taxon>
        <taxon>Bacillota</taxon>
        <taxon>Bacilli</taxon>
        <taxon>Lactobacillales</taxon>
        <taxon>Aerococcaceae</taxon>
        <taxon>Dolosicoccus</taxon>
    </lineage>
</organism>
<keyword evidence="6" id="KW-0812">Transmembrane</keyword>
<dbReference type="STRING" id="84521.SAMN04487994_10426"/>
<dbReference type="InterPro" id="IPR019950">
    <property type="entry name" value="M_anchor"/>
</dbReference>
<keyword evidence="1" id="KW-0134">Cell wall</keyword>
<dbReference type="PRINTS" id="PR00015">
    <property type="entry name" value="GPOSANCHOR"/>
</dbReference>
<dbReference type="Pfam" id="PF00746">
    <property type="entry name" value="Gram_pos_anchor"/>
    <property type="match status" value="1"/>
</dbReference>
<keyword evidence="6" id="KW-1133">Transmembrane helix</keyword>
<proteinExistence type="predicted"/>
<evidence type="ECO:0000313" key="9">
    <source>
        <dbReference type="Proteomes" id="UP000235682"/>
    </source>
</evidence>
<keyword evidence="3" id="KW-0732">Signal</keyword>
<accession>A0A2N6SLN2</accession>
<keyword evidence="6" id="KW-0472">Membrane</keyword>
<protein>
    <recommendedName>
        <fullName evidence="7">Gram-positive cocci surface proteins LPxTG domain-containing protein</fullName>
    </recommendedName>
</protein>
<keyword evidence="5" id="KW-0572">Peptidoglycan-anchor</keyword>
<evidence type="ECO:0000256" key="3">
    <source>
        <dbReference type="ARBA" id="ARBA00022729"/>
    </source>
</evidence>
<dbReference type="AlphaFoldDB" id="A0A2N6SLN2"/>
<reference evidence="8 9" key="1">
    <citation type="submission" date="2017-09" db="EMBL/GenBank/DDBJ databases">
        <title>Bacterial strain isolated from the female urinary microbiota.</title>
        <authorList>
            <person name="Thomas-White K."/>
            <person name="Kumar N."/>
            <person name="Forster S."/>
            <person name="Putonti C."/>
            <person name="Lawley T."/>
            <person name="Wolfe A.J."/>
        </authorList>
    </citation>
    <scope>NUCLEOTIDE SEQUENCE [LARGE SCALE GENOMIC DNA]</scope>
    <source>
        <strain evidence="8 9">UMB0852</strain>
    </source>
</reference>
<evidence type="ECO:0000256" key="5">
    <source>
        <dbReference type="ARBA" id="ARBA00023088"/>
    </source>
</evidence>
<dbReference type="Proteomes" id="UP000235682">
    <property type="component" value="Unassembled WGS sequence"/>
</dbReference>